<evidence type="ECO:0000313" key="2">
    <source>
        <dbReference type="EMBL" id="KAK1400443.1"/>
    </source>
</evidence>
<proteinExistence type="predicted"/>
<dbReference type="Proteomes" id="UP001237642">
    <property type="component" value="Unassembled WGS sequence"/>
</dbReference>
<protein>
    <submittedName>
        <fullName evidence="2">Uncharacterized protein</fullName>
    </submittedName>
</protein>
<comment type="caution">
    <text evidence="2">The sequence shown here is derived from an EMBL/GenBank/DDBJ whole genome shotgun (WGS) entry which is preliminary data.</text>
</comment>
<sequence length="122" mass="13660">MHTDRKERNRRIEKSNQKGQPPPPPPRQKFINKEDSPCEFLFLAPQPPVPTSVQPPSPEHHHSAVLSVATAVFPAVRRRCAATACSCQFLSSSSEILNSWAGTISRARIRSNRICDGLKNYQ</sequence>
<evidence type="ECO:0000256" key="1">
    <source>
        <dbReference type="SAM" id="MobiDB-lite"/>
    </source>
</evidence>
<accession>A0AAD8NAG1</accession>
<feature type="compositionally biased region" description="Basic and acidic residues" evidence="1">
    <location>
        <begin position="1"/>
        <end position="16"/>
    </location>
</feature>
<evidence type="ECO:0000313" key="3">
    <source>
        <dbReference type="Proteomes" id="UP001237642"/>
    </source>
</evidence>
<reference evidence="2" key="2">
    <citation type="submission" date="2023-05" db="EMBL/GenBank/DDBJ databases">
        <authorList>
            <person name="Schelkunov M.I."/>
        </authorList>
    </citation>
    <scope>NUCLEOTIDE SEQUENCE</scope>
    <source>
        <strain evidence="2">Hsosn_3</strain>
        <tissue evidence="2">Leaf</tissue>
    </source>
</reference>
<feature type="region of interest" description="Disordered" evidence="1">
    <location>
        <begin position="1"/>
        <end position="31"/>
    </location>
</feature>
<organism evidence="2 3">
    <name type="scientific">Heracleum sosnowskyi</name>
    <dbReference type="NCBI Taxonomy" id="360622"/>
    <lineage>
        <taxon>Eukaryota</taxon>
        <taxon>Viridiplantae</taxon>
        <taxon>Streptophyta</taxon>
        <taxon>Embryophyta</taxon>
        <taxon>Tracheophyta</taxon>
        <taxon>Spermatophyta</taxon>
        <taxon>Magnoliopsida</taxon>
        <taxon>eudicotyledons</taxon>
        <taxon>Gunneridae</taxon>
        <taxon>Pentapetalae</taxon>
        <taxon>asterids</taxon>
        <taxon>campanulids</taxon>
        <taxon>Apiales</taxon>
        <taxon>Apiaceae</taxon>
        <taxon>Apioideae</taxon>
        <taxon>apioid superclade</taxon>
        <taxon>Tordylieae</taxon>
        <taxon>Tordyliinae</taxon>
        <taxon>Heracleum</taxon>
    </lineage>
</organism>
<name>A0AAD8NAG1_9APIA</name>
<gene>
    <name evidence="2" type="ORF">POM88_000048</name>
</gene>
<reference evidence="2" key="1">
    <citation type="submission" date="2023-02" db="EMBL/GenBank/DDBJ databases">
        <title>Genome of toxic invasive species Heracleum sosnowskyi carries increased number of genes despite the absence of recent whole-genome duplications.</title>
        <authorList>
            <person name="Schelkunov M."/>
            <person name="Shtratnikova V."/>
            <person name="Makarenko M."/>
            <person name="Klepikova A."/>
            <person name="Omelchenko D."/>
            <person name="Novikova G."/>
            <person name="Obukhova E."/>
            <person name="Bogdanov V."/>
            <person name="Penin A."/>
            <person name="Logacheva M."/>
        </authorList>
    </citation>
    <scope>NUCLEOTIDE SEQUENCE</scope>
    <source>
        <strain evidence="2">Hsosn_3</strain>
        <tissue evidence="2">Leaf</tissue>
    </source>
</reference>
<dbReference type="AlphaFoldDB" id="A0AAD8NAG1"/>
<dbReference type="EMBL" id="JAUIZM010000001">
    <property type="protein sequence ID" value="KAK1400443.1"/>
    <property type="molecule type" value="Genomic_DNA"/>
</dbReference>
<keyword evidence="3" id="KW-1185">Reference proteome</keyword>